<accession>A0A6A7BGB2</accession>
<proteinExistence type="inferred from homology"/>
<keyword evidence="7" id="KW-1185">Reference proteome</keyword>
<organism evidence="6 7">
    <name type="scientific">Plenodomus tracheiphilus IPT5</name>
    <dbReference type="NCBI Taxonomy" id="1408161"/>
    <lineage>
        <taxon>Eukaryota</taxon>
        <taxon>Fungi</taxon>
        <taxon>Dikarya</taxon>
        <taxon>Ascomycota</taxon>
        <taxon>Pezizomycotina</taxon>
        <taxon>Dothideomycetes</taxon>
        <taxon>Pleosporomycetidae</taxon>
        <taxon>Pleosporales</taxon>
        <taxon>Pleosporineae</taxon>
        <taxon>Leptosphaeriaceae</taxon>
        <taxon>Plenodomus</taxon>
    </lineage>
</organism>
<dbReference type="InterPro" id="IPR036188">
    <property type="entry name" value="FAD/NAD-bd_sf"/>
</dbReference>
<dbReference type="Pfam" id="PF19834">
    <property type="entry name" value="DUF6314"/>
    <property type="match status" value="1"/>
</dbReference>
<dbReference type="Pfam" id="PF00743">
    <property type="entry name" value="FMO-like"/>
    <property type="match status" value="1"/>
</dbReference>
<dbReference type="Proteomes" id="UP000799423">
    <property type="component" value="Unassembled WGS sequence"/>
</dbReference>
<reference evidence="6" key="1">
    <citation type="submission" date="2020-01" db="EMBL/GenBank/DDBJ databases">
        <authorList>
            <consortium name="DOE Joint Genome Institute"/>
            <person name="Haridas S."/>
            <person name="Albert R."/>
            <person name="Binder M."/>
            <person name="Bloem J."/>
            <person name="Labutti K."/>
            <person name="Salamov A."/>
            <person name="Andreopoulos B."/>
            <person name="Baker S.E."/>
            <person name="Barry K."/>
            <person name="Bills G."/>
            <person name="Bluhm B.H."/>
            <person name="Cannon C."/>
            <person name="Castanera R."/>
            <person name="Culley D.E."/>
            <person name="Daum C."/>
            <person name="Ezra D."/>
            <person name="Gonzalez J.B."/>
            <person name="Henrissat B."/>
            <person name="Kuo A."/>
            <person name="Liang C."/>
            <person name="Lipzen A."/>
            <person name="Lutzoni F."/>
            <person name="Magnuson J."/>
            <person name="Mondo S."/>
            <person name="Nolan M."/>
            <person name="Ohm R."/>
            <person name="Pangilinan J."/>
            <person name="Park H.-J."/>
            <person name="Ramirez L."/>
            <person name="Alfaro M."/>
            <person name="Sun H."/>
            <person name="Tritt A."/>
            <person name="Yoshinaga Y."/>
            <person name="Zwiers L.-H."/>
            <person name="Turgeon B.G."/>
            <person name="Goodwin S.B."/>
            <person name="Spatafora J.W."/>
            <person name="Crous P.W."/>
            <person name="Grigoriev I.V."/>
        </authorList>
    </citation>
    <scope>NUCLEOTIDE SEQUENCE</scope>
    <source>
        <strain evidence="6">IPT5</strain>
    </source>
</reference>
<keyword evidence="2" id="KW-0285">Flavoprotein</keyword>
<dbReference type="Gene3D" id="3.50.50.60">
    <property type="entry name" value="FAD/NAD(P)-binding domain"/>
    <property type="match status" value="1"/>
</dbReference>
<evidence type="ECO:0000256" key="4">
    <source>
        <dbReference type="ARBA" id="ARBA00023002"/>
    </source>
</evidence>
<dbReference type="GO" id="GO:0050660">
    <property type="term" value="F:flavin adenine dinucleotide binding"/>
    <property type="evidence" value="ECO:0007669"/>
    <property type="project" value="InterPro"/>
</dbReference>
<evidence type="ECO:0000313" key="6">
    <source>
        <dbReference type="EMBL" id="KAF2854481.1"/>
    </source>
</evidence>
<evidence type="ECO:0000256" key="3">
    <source>
        <dbReference type="ARBA" id="ARBA00022827"/>
    </source>
</evidence>
<dbReference type="PRINTS" id="PR00411">
    <property type="entry name" value="PNDRDTASEI"/>
</dbReference>
<evidence type="ECO:0000256" key="1">
    <source>
        <dbReference type="ARBA" id="ARBA00009183"/>
    </source>
</evidence>
<feature type="domain" description="DUF6314" evidence="5">
    <location>
        <begin position="581"/>
        <end position="653"/>
    </location>
</feature>
<dbReference type="SUPFAM" id="SSF51905">
    <property type="entry name" value="FAD/NAD(P)-binding domain"/>
    <property type="match status" value="1"/>
</dbReference>
<keyword evidence="4" id="KW-0560">Oxidoreductase</keyword>
<protein>
    <recommendedName>
        <fullName evidence="5">DUF6314 domain-containing protein</fullName>
    </recommendedName>
</protein>
<dbReference type="InterPro" id="IPR045632">
    <property type="entry name" value="DUF6314"/>
</dbReference>
<dbReference type="InterPro" id="IPR020946">
    <property type="entry name" value="Flavin_mOase-like"/>
</dbReference>
<dbReference type="PANTHER" id="PTHR23023">
    <property type="entry name" value="DIMETHYLANILINE MONOOXYGENASE"/>
    <property type="match status" value="1"/>
</dbReference>
<dbReference type="OrthoDB" id="66881at2759"/>
<dbReference type="InterPro" id="IPR050346">
    <property type="entry name" value="FMO-like"/>
</dbReference>
<evidence type="ECO:0000256" key="2">
    <source>
        <dbReference type="ARBA" id="ARBA00022630"/>
    </source>
</evidence>
<name>A0A6A7BGB2_9PLEO</name>
<keyword evidence="3" id="KW-0274">FAD</keyword>
<dbReference type="GO" id="GO:0004499">
    <property type="term" value="F:N,N-dimethylaniline monooxygenase activity"/>
    <property type="evidence" value="ECO:0007669"/>
    <property type="project" value="InterPro"/>
</dbReference>
<dbReference type="AlphaFoldDB" id="A0A6A7BGB2"/>
<dbReference type="EMBL" id="MU006292">
    <property type="protein sequence ID" value="KAF2854481.1"/>
    <property type="molecule type" value="Genomic_DNA"/>
</dbReference>
<evidence type="ECO:0000313" key="7">
    <source>
        <dbReference type="Proteomes" id="UP000799423"/>
    </source>
</evidence>
<comment type="similarity">
    <text evidence="1">Belongs to the FMO family.</text>
</comment>
<dbReference type="GO" id="GO:0050661">
    <property type="term" value="F:NADP binding"/>
    <property type="evidence" value="ECO:0007669"/>
    <property type="project" value="InterPro"/>
</dbReference>
<dbReference type="PRINTS" id="PR00368">
    <property type="entry name" value="FADPNR"/>
</dbReference>
<evidence type="ECO:0000259" key="5">
    <source>
        <dbReference type="Pfam" id="PF19834"/>
    </source>
</evidence>
<sequence>MNICIVGAGPAGLVAAKTFLQYPGISVTVFEAADRVGGMWRGRQGETGDKCDPEMRTNLSRFTVAFSDLDWHSVFSAPSGHERIPMFPKAHEVGKYLDMYSDKFKLDSVIQLNTKVVKATRSDDSRSWKITTEGIITGRLCRTDFDYLVIASGFFDKRGRSFDPSPSKILPNVQHSSRFRRLHSLTDNAGKIVVIGGGISGSEAAATAAFQISDASTRPDSASTVHTNSKIYHVVNRPFYLLPRYIPTPRDISKPQDSETAPKFLPLDLVLYNLSRRGNGEISAATTTVPPEKARKGHEYMRSLLGSDQSDLGFPELVYKETQMQYPAYTGISDTYAEFVRSGIIIPVQGWVEAVKQRQGETAFDVSLKQYDPWHHVQASESTGSSTISNVVGIIEATGYKVDLDYLDADTKEDLDYDPSCPRIPFHFTQASTMGLPTLAAVGFYEGPFWGVMEMQARCIAERWARGETLLENLEDSSGPDPFRGDETRVMREALKDKRSLQVPQFWMSDYVGLVEQLARAVGISRDDYGLGHQRGPIFPARYRRDWADLEGNAVAREVYALSRDDEDGKRFIAPAVFRGLQGVWNFTRKIQSRITSSSGSSHSGTAHFSLRASNRPEIHNEYLYTEDGEPESENGLSFGETRNYICRYNHSADSISRGFLVESDDNLDYSHLPWTFRAPDHNNGERGWIANYAFRNRETGVEIFVSLEFRFRGANIDTFRIIHRIMGQNRENHTHETWYERPKSEKVSRRASVGVVTKTRATMYDTMA</sequence>
<gene>
    <name evidence="6" type="ORF">T440DRAFT_234449</name>
</gene>